<feature type="domain" description="Peptidase S9 prolyl oligopeptidase catalytic" evidence="3">
    <location>
        <begin position="1"/>
        <end position="126"/>
    </location>
</feature>
<gene>
    <name evidence="4" type="ORF">AFUS01_LOCUS31789</name>
</gene>
<dbReference type="InterPro" id="IPR001375">
    <property type="entry name" value="Peptidase_S9_cat"/>
</dbReference>
<sequence>VMDMLRISKFTIGFIACSEYACPDSKERFEVLYNYSPLHNIRLPINESIQYPAVLVNTADHDDRVPPLHSYKYIAELQHTIGNDRRQKNPFLLRVEHNSGHGSGIPTCKLIDEGTDILSFLSETLGLDFTINE</sequence>
<proteinExistence type="predicted"/>
<protein>
    <recommendedName>
        <fullName evidence="1">Prolyl endopeptidase</fullName>
    </recommendedName>
    <alternativeName>
        <fullName evidence="2">Post-proline cleaving enzyme</fullName>
    </alternativeName>
</protein>
<dbReference type="GO" id="GO:0006508">
    <property type="term" value="P:proteolysis"/>
    <property type="evidence" value="ECO:0007669"/>
    <property type="project" value="InterPro"/>
</dbReference>
<dbReference type="PANTHER" id="PTHR42881">
    <property type="entry name" value="PROLYL ENDOPEPTIDASE"/>
    <property type="match status" value="1"/>
</dbReference>
<dbReference type="Pfam" id="PF00326">
    <property type="entry name" value="Peptidase_S9"/>
    <property type="match status" value="1"/>
</dbReference>
<dbReference type="EMBL" id="CAJVCH010511401">
    <property type="protein sequence ID" value="CAG7821452.1"/>
    <property type="molecule type" value="Genomic_DNA"/>
</dbReference>
<name>A0A8J2KS30_9HEXA</name>
<evidence type="ECO:0000256" key="2">
    <source>
        <dbReference type="ARBA" id="ARBA00029698"/>
    </source>
</evidence>
<dbReference type="GO" id="GO:0005829">
    <property type="term" value="C:cytosol"/>
    <property type="evidence" value="ECO:0007669"/>
    <property type="project" value="TreeGrafter"/>
</dbReference>
<dbReference type="OrthoDB" id="248387at2759"/>
<dbReference type="PANTHER" id="PTHR42881:SF2">
    <property type="entry name" value="PROLYL ENDOPEPTIDASE"/>
    <property type="match status" value="1"/>
</dbReference>
<dbReference type="GO" id="GO:0008236">
    <property type="term" value="F:serine-type peptidase activity"/>
    <property type="evidence" value="ECO:0007669"/>
    <property type="project" value="InterPro"/>
</dbReference>
<dbReference type="AlphaFoldDB" id="A0A8J2KS30"/>
<evidence type="ECO:0000313" key="4">
    <source>
        <dbReference type="EMBL" id="CAG7821452.1"/>
    </source>
</evidence>
<dbReference type="Proteomes" id="UP000708208">
    <property type="component" value="Unassembled WGS sequence"/>
</dbReference>
<dbReference type="GO" id="GO:0070012">
    <property type="term" value="F:oligopeptidase activity"/>
    <property type="evidence" value="ECO:0007669"/>
    <property type="project" value="TreeGrafter"/>
</dbReference>
<evidence type="ECO:0000256" key="1">
    <source>
        <dbReference type="ARBA" id="ARBA00016310"/>
    </source>
</evidence>
<reference evidence="4" key="1">
    <citation type="submission" date="2021-06" db="EMBL/GenBank/DDBJ databases">
        <authorList>
            <person name="Hodson N. C."/>
            <person name="Mongue J. A."/>
            <person name="Jaron S. K."/>
        </authorList>
    </citation>
    <scope>NUCLEOTIDE SEQUENCE</scope>
</reference>
<evidence type="ECO:0000313" key="5">
    <source>
        <dbReference type="Proteomes" id="UP000708208"/>
    </source>
</evidence>
<accession>A0A8J2KS30</accession>
<feature type="non-terminal residue" evidence="4">
    <location>
        <position position="1"/>
    </location>
</feature>
<dbReference type="InterPro" id="IPR051167">
    <property type="entry name" value="Prolyl_oligopep/macrocyclase"/>
</dbReference>
<evidence type="ECO:0000259" key="3">
    <source>
        <dbReference type="Pfam" id="PF00326"/>
    </source>
</evidence>
<keyword evidence="5" id="KW-1185">Reference proteome</keyword>
<comment type="caution">
    <text evidence="4">The sequence shown here is derived from an EMBL/GenBank/DDBJ whole genome shotgun (WGS) entry which is preliminary data.</text>
</comment>
<organism evidence="4 5">
    <name type="scientific">Allacma fusca</name>
    <dbReference type="NCBI Taxonomy" id="39272"/>
    <lineage>
        <taxon>Eukaryota</taxon>
        <taxon>Metazoa</taxon>
        <taxon>Ecdysozoa</taxon>
        <taxon>Arthropoda</taxon>
        <taxon>Hexapoda</taxon>
        <taxon>Collembola</taxon>
        <taxon>Symphypleona</taxon>
        <taxon>Sminthuridae</taxon>
        <taxon>Allacma</taxon>
    </lineage>
</organism>